<evidence type="ECO:0000256" key="2">
    <source>
        <dbReference type="ARBA" id="ARBA00023125"/>
    </source>
</evidence>
<keyword evidence="1" id="KW-0805">Transcription regulation</keyword>
<organism evidence="5 6">
    <name type="scientific">Enterococcus gallinarum</name>
    <dbReference type="NCBI Taxonomy" id="1353"/>
    <lineage>
        <taxon>Bacteria</taxon>
        <taxon>Bacillati</taxon>
        <taxon>Bacillota</taxon>
        <taxon>Bacilli</taxon>
        <taxon>Lactobacillales</taxon>
        <taxon>Enterococcaceae</taxon>
        <taxon>Enterococcus</taxon>
    </lineage>
</organism>
<protein>
    <submittedName>
        <fullName evidence="5">Transcriptional regulators</fullName>
    </submittedName>
</protein>
<dbReference type="EMBL" id="UFYW01000001">
    <property type="protein sequence ID" value="STD83499.1"/>
    <property type="molecule type" value="Genomic_DNA"/>
</dbReference>
<dbReference type="InterPro" id="IPR036388">
    <property type="entry name" value="WH-like_DNA-bd_sf"/>
</dbReference>
<dbReference type="GO" id="GO:0003700">
    <property type="term" value="F:DNA-binding transcription factor activity"/>
    <property type="evidence" value="ECO:0007669"/>
    <property type="project" value="InterPro"/>
</dbReference>
<dbReference type="GO" id="GO:0003677">
    <property type="term" value="F:DNA binding"/>
    <property type="evidence" value="ECO:0007669"/>
    <property type="project" value="UniProtKB-KW"/>
</dbReference>
<feature type="domain" description="HTH marR-type" evidence="4">
    <location>
        <begin position="1"/>
        <end position="137"/>
    </location>
</feature>
<evidence type="ECO:0000256" key="3">
    <source>
        <dbReference type="ARBA" id="ARBA00023163"/>
    </source>
</evidence>
<dbReference type="Pfam" id="PF01047">
    <property type="entry name" value="MarR"/>
    <property type="match status" value="1"/>
</dbReference>
<dbReference type="PANTHER" id="PTHR42756:SF1">
    <property type="entry name" value="TRANSCRIPTIONAL REPRESSOR OF EMRAB OPERON"/>
    <property type="match status" value="1"/>
</dbReference>
<dbReference type="InterPro" id="IPR023187">
    <property type="entry name" value="Tscrpt_reg_MarR-type_CS"/>
</dbReference>
<keyword evidence="6" id="KW-1185">Reference proteome</keyword>
<dbReference type="InterPro" id="IPR036390">
    <property type="entry name" value="WH_DNA-bd_sf"/>
</dbReference>
<proteinExistence type="predicted"/>
<accession>A0A376H5Q7</accession>
<dbReference type="RefSeq" id="WP_029486225.1">
    <property type="nucleotide sequence ID" value="NZ_BSYC01000001.1"/>
</dbReference>
<dbReference type="OrthoDB" id="1904211at2"/>
<dbReference type="PROSITE" id="PS01117">
    <property type="entry name" value="HTH_MARR_1"/>
    <property type="match status" value="1"/>
</dbReference>
<evidence type="ECO:0000256" key="1">
    <source>
        <dbReference type="ARBA" id="ARBA00023015"/>
    </source>
</evidence>
<keyword evidence="2" id="KW-0238">DNA-binding</keyword>
<dbReference type="InterPro" id="IPR000835">
    <property type="entry name" value="HTH_MarR-typ"/>
</dbReference>
<dbReference type="Proteomes" id="UP000254807">
    <property type="component" value="Unassembled WGS sequence"/>
</dbReference>
<dbReference type="PROSITE" id="PS50995">
    <property type="entry name" value="HTH_MARR_2"/>
    <property type="match status" value="1"/>
</dbReference>
<dbReference type="PRINTS" id="PR00598">
    <property type="entry name" value="HTHMARR"/>
</dbReference>
<dbReference type="Gene3D" id="1.10.10.10">
    <property type="entry name" value="Winged helix-like DNA-binding domain superfamily/Winged helix DNA-binding domain"/>
    <property type="match status" value="1"/>
</dbReference>
<name>A0A376H5Q7_ENTGA</name>
<evidence type="ECO:0000259" key="4">
    <source>
        <dbReference type="PROSITE" id="PS50995"/>
    </source>
</evidence>
<dbReference type="AlphaFoldDB" id="A0A376H5Q7"/>
<evidence type="ECO:0000313" key="5">
    <source>
        <dbReference type="EMBL" id="STD83499.1"/>
    </source>
</evidence>
<dbReference type="PANTHER" id="PTHR42756">
    <property type="entry name" value="TRANSCRIPTIONAL REGULATOR, MARR"/>
    <property type="match status" value="1"/>
</dbReference>
<dbReference type="SUPFAM" id="SSF46785">
    <property type="entry name" value="Winged helix' DNA-binding domain"/>
    <property type="match status" value="1"/>
</dbReference>
<reference evidence="5 6" key="1">
    <citation type="submission" date="2018-06" db="EMBL/GenBank/DDBJ databases">
        <authorList>
            <consortium name="Pathogen Informatics"/>
            <person name="Doyle S."/>
        </authorList>
    </citation>
    <scope>NUCLEOTIDE SEQUENCE [LARGE SCALE GENOMIC DNA]</scope>
    <source>
        <strain evidence="5 6">NCTC12360</strain>
    </source>
</reference>
<gene>
    <name evidence="5" type="primary">mgrA_1</name>
    <name evidence="5" type="ORF">NCTC12360_01966</name>
</gene>
<evidence type="ECO:0000313" key="6">
    <source>
        <dbReference type="Proteomes" id="UP000254807"/>
    </source>
</evidence>
<keyword evidence="3" id="KW-0804">Transcription</keyword>
<sequence>MSYSEQKIVERFFEVYKLNRRYSERKYGPFMPGRGQFNCLLVLDERGTLNQKDLAAYLAIRSTSAGELLKKMEKKGWIKKETSPQDKRIQLISLTKEGKAEAAAMKQKRSKAHQDMLTDLTEEEKQAFGRGLEKIEAYYQRMEAESIEPTE</sequence>
<dbReference type="SMART" id="SM00347">
    <property type="entry name" value="HTH_MARR"/>
    <property type="match status" value="1"/>
</dbReference>